<evidence type="ECO:0000313" key="7">
    <source>
        <dbReference type="EMBL" id="ONN52442.1"/>
    </source>
</evidence>
<organism evidence="7 8">
    <name type="scientific">Acinetobacter genomosp. 33YU</name>
    <dbReference type="NCBI Taxonomy" id="1675530"/>
    <lineage>
        <taxon>Bacteria</taxon>
        <taxon>Pseudomonadati</taxon>
        <taxon>Pseudomonadota</taxon>
        <taxon>Gammaproteobacteria</taxon>
        <taxon>Moraxellales</taxon>
        <taxon>Moraxellaceae</taxon>
        <taxon>Acinetobacter</taxon>
    </lineage>
</organism>
<dbReference type="Pfam" id="PF18765">
    <property type="entry name" value="Polbeta"/>
    <property type="match status" value="1"/>
</dbReference>
<protein>
    <recommendedName>
        <fullName evidence="3">Aminoglycoside (3'') (9) adenylyltransferase</fullName>
        <ecNumber evidence="2">2.7.7.47</ecNumber>
    </recommendedName>
</protein>
<dbReference type="Pfam" id="PF13427">
    <property type="entry name" value="AadA_C"/>
    <property type="match status" value="1"/>
</dbReference>
<name>A0A1V2UR40_9GAMM</name>
<dbReference type="EMBL" id="LFZS01000020">
    <property type="protein sequence ID" value="ONN52442.1"/>
    <property type="molecule type" value="Genomic_DNA"/>
</dbReference>
<proteinExistence type="predicted"/>
<dbReference type="AlphaFoldDB" id="A0A1V2UR40"/>
<gene>
    <name evidence="7" type="ORF">AC058_17015</name>
</gene>
<evidence type="ECO:0000259" key="5">
    <source>
        <dbReference type="Pfam" id="PF13427"/>
    </source>
</evidence>
<dbReference type="EC" id="2.7.7.47" evidence="2"/>
<feature type="domain" description="Polymerase beta nucleotidyltransferase" evidence="6">
    <location>
        <begin position="13"/>
        <end position="90"/>
    </location>
</feature>
<evidence type="ECO:0000256" key="1">
    <source>
        <dbReference type="ARBA" id="ARBA00022679"/>
    </source>
</evidence>
<dbReference type="SMR" id="A0A1V2UR40"/>
<dbReference type="GO" id="GO:0009012">
    <property type="term" value="F:aminoglycoside 3''-adenylyltransferase activity"/>
    <property type="evidence" value="ECO:0007669"/>
    <property type="project" value="UniProtKB-EC"/>
</dbReference>
<accession>A0A1V2UR40</accession>
<feature type="domain" description="Adenylyltransferase AadA C-terminal" evidence="5">
    <location>
        <begin position="152"/>
        <end position="252"/>
    </location>
</feature>
<evidence type="ECO:0000313" key="8">
    <source>
        <dbReference type="Proteomes" id="UP000189376"/>
    </source>
</evidence>
<dbReference type="CDD" id="cd05403">
    <property type="entry name" value="NT_KNTase_like"/>
    <property type="match status" value="1"/>
</dbReference>
<comment type="caution">
    <text evidence="7">The sequence shown here is derived from an EMBL/GenBank/DDBJ whole genome shotgun (WGS) entry which is preliminary data.</text>
</comment>
<reference evidence="7 8" key="1">
    <citation type="submission" date="2015-07" db="EMBL/GenBank/DDBJ databases">
        <title>Acinetobacter yuneri, a novel member of Acinetobacter calcoaceticus-Acinetobacter baumannii complex isolated from clinical specimen.</title>
        <authorList>
            <person name="Yu Y."/>
        </authorList>
    </citation>
    <scope>NUCLEOTIDE SEQUENCE [LARGE SCALE GENOMIC DNA]</scope>
    <source>
        <strain evidence="7 8">A362</strain>
    </source>
</reference>
<dbReference type="Gene3D" id="3.30.460.10">
    <property type="entry name" value="Beta Polymerase, domain 2"/>
    <property type="match status" value="1"/>
</dbReference>
<evidence type="ECO:0000256" key="4">
    <source>
        <dbReference type="ARBA" id="ARBA00048566"/>
    </source>
</evidence>
<dbReference type="InterPro" id="IPR041633">
    <property type="entry name" value="Polbeta"/>
</dbReference>
<evidence type="ECO:0000256" key="2">
    <source>
        <dbReference type="ARBA" id="ARBA00035126"/>
    </source>
</evidence>
<keyword evidence="8" id="KW-1185">Reference proteome</keyword>
<dbReference type="SUPFAM" id="SSF81301">
    <property type="entry name" value="Nucleotidyltransferase"/>
    <property type="match status" value="1"/>
</dbReference>
<dbReference type="InterPro" id="IPR025184">
    <property type="entry name" value="AadA_C"/>
</dbReference>
<keyword evidence="1 7" id="KW-0808">Transferase</keyword>
<dbReference type="InterPro" id="IPR043519">
    <property type="entry name" value="NT_sf"/>
</dbReference>
<dbReference type="Proteomes" id="UP000189376">
    <property type="component" value="Unassembled WGS sequence"/>
</dbReference>
<dbReference type="GeneID" id="64223918"/>
<dbReference type="RefSeq" id="WP_038350081.1">
    <property type="nucleotide sequence ID" value="NZ_LFZS01000020.1"/>
</dbReference>
<evidence type="ECO:0000259" key="6">
    <source>
        <dbReference type="Pfam" id="PF18765"/>
    </source>
</evidence>
<sequence>MQSLNDEECRQVESVKQLLQKNFKDKLYAIYLYGSYVDGGLKHKSDLDILVIIEREITDQERKQLAQNFLNISVPIGHATARALEITILEKGSITNKNHPYTYQLQYGEWLREELLKGELLYSQSDPDISILLKTAQLHNITIFGPDICDWLNPISYEQLIFAMQKTYPQIIAHWKDDQDECNQILALCRIAYTLDHKTIVAKDVAATWFLEFLSQIDQDILQLIIDEYIGQGHEQCWLVLHDQLAKIVKELQHKIEPLLFN</sequence>
<keyword evidence="7" id="KW-0548">Nucleotidyltransferase</keyword>
<evidence type="ECO:0000256" key="3">
    <source>
        <dbReference type="ARBA" id="ARBA00035252"/>
    </source>
</evidence>
<comment type="catalytic activity">
    <reaction evidence="4">
        <text>streptomycin + ATP = 3''-O-adenylylstreptomycin + diphosphate</text>
        <dbReference type="Rhea" id="RHEA:20245"/>
        <dbReference type="ChEBI" id="CHEBI:30616"/>
        <dbReference type="ChEBI" id="CHEBI:33019"/>
        <dbReference type="ChEBI" id="CHEBI:58007"/>
        <dbReference type="ChEBI" id="CHEBI:58605"/>
        <dbReference type="EC" id="2.7.7.47"/>
    </reaction>
</comment>